<protein>
    <submittedName>
        <fullName evidence="2">Uncharacterized protein</fullName>
    </submittedName>
</protein>
<reference evidence="2 3" key="1">
    <citation type="journal article" date="2013" name="Genome Announc.">
        <title>Complete Genome Sequence of Burkholderia sp. Strain RPE64, Bacterial Symbiont of the Bean Bug Riptortus pedestris.</title>
        <authorList>
            <person name="Shibata T.F."/>
            <person name="Maeda T."/>
            <person name="Nikoh N."/>
            <person name="Yamaguchi K."/>
            <person name="Oshima K."/>
            <person name="Hattori M."/>
            <person name="Nishiyama T."/>
            <person name="Hasebe M."/>
            <person name="Fukatsu T."/>
            <person name="Kikuchi Y."/>
            <person name="Shigenobu S."/>
        </authorList>
    </citation>
    <scope>NUCLEOTIDE SEQUENCE [LARGE SCALE GENOMIC DNA]</scope>
</reference>
<evidence type="ECO:0000256" key="1">
    <source>
        <dbReference type="SAM" id="Phobius"/>
    </source>
</evidence>
<feature type="transmembrane region" description="Helical" evidence="1">
    <location>
        <begin position="92"/>
        <end position="113"/>
    </location>
</feature>
<proteinExistence type="predicted"/>
<gene>
    <name evidence="2" type="ORF">BRPE64_BCDS02530</name>
</gene>
<dbReference type="Proteomes" id="UP000013966">
    <property type="component" value="Chromosome 2"/>
</dbReference>
<sequence length="223" mass="21371">MPDALAGALCVFAALSAGAPTRTRAVWQAGAAVVAACLLGGASIDAAILLAACAGVLFVRPMRTASGVAASMQSLLVTLAFIAWLLPDALRSNGVLAVFAGGAVAACLCFADVRFKGTVPQQQSALHLAAAGACAALAYGLGAAPGALAVLAVIAMVALIGAHLSLALGGAAAAPVASILSGAAACGLALTAASDGALVVACIALAIGCVQSSPFARLVRQAP</sequence>
<feature type="transmembrane region" description="Helical" evidence="1">
    <location>
        <begin position="125"/>
        <end position="141"/>
    </location>
</feature>
<dbReference type="KEGG" id="buo:BRPE64_BCDS02530"/>
<keyword evidence="3" id="KW-1185">Reference proteome</keyword>
<organism evidence="2 3">
    <name type="scientific">Caballeronia insecticola</name>
    <dbReference type="NCBI Taxonomy" id="758793"/>
    <lineage>
        <taxon>Bacteria</taxon>
        <taxon>Pseudomonadati</taxon>
        <taxon>Pseudomonadota</taxon>
        <taxon>Betaproteobacteria</taxon>
        <taxon>Burkholderiales</taxon>
        <taxon>Burkholderiaceae</taxon>
        <taxon>Caballeronia</taxon>
    </lineage>
</organism>
<keyword evidence="1" id="KW-0472">Membrane</keyword>
<evidence type="ECO:0000313" key="2">
    <source>
        <dbReference type="EMBL" id="BAN24914.1"/>
    </source>
</evidence>
<feature type="transmembrane region" description="Helical" evidence="1">
    <location>
        <begin position="198"/>
        <end position="219"/>
    </location>
</feature>
<name>R4WKD9_9BURK</name>
<dbReference type="STRING" id="758793.BRPE64_BCDS02530"/>
<feature type="transmembrane region" description="Helical" evidence="1">
    <location>
        <begin position="147"/>
        <end position="166"/>
    </location>
</feature>
<dbReference type="AlphaFoldDB" id="R4WKD9"/>
<feature type="transmembrane region" description="Helical" evidence="1">
    <location>
        <begin position="33"/>
        <end position="59"/>
    </location>
</feature>
<keyword evidence="1" id="KW-1133">Transmembrane helix</keyword>
<evidence type="ECO:0000313" key="3">
    <source>
        <dbReference type="Proteomes" id="UP000013966"/>
    </source>
</evidence>
<dbReference type="HOGENOM" id="CLU_1253988_0_0_4"/>
<feature type="transmembrane region" description="Helical" evidence="1">
    <location>
        <begin position="66"/>
        <end position="86"/>
    </location>
</feature>
<dbReference type="EMBL" id="AP013059">
    <property type="protein sequence ID" value="BAN24914.1"/>
    <property type="molecule type" value="Genomic_DNA"/>
</dbReference>
<reference evidence="2 3" key="2">
    <citation type="journal article" date="2018" name="Int. J. Syst. Evol. Microbiol.">
        <title>Burkholderia insecticola sp. nov., a gut symbiotic bacterium of the bean bug Riptortus pedestris.</title>
        <authorList>
            <person name="Takeshita K."/>
            <person name="Tamaki H."/>
            <person name="Ohbayashi T."/>
            <person name="Meng X.-Y."/>
            <person name="Sone T."/>
            <person name="Mitani Y."/>
            <person name="Peeters C."/>
            <person name="Kikuchi Y."/>
            <person name="Vandamme P."/>
        </authorList>
    </citation>
    <scope>NUCLEOTIDE SEQUENCE [LARGE SCALE GENOMIC DNA]</scope>
    <source>
        <strain evidence="2">RPE64</strain>
    </source>
</reference>
<dbReference type="PATRIC" id="fig|758793.3.peg.3161"/>
<keyword evidence="1" id="KW-0812">Transmembrane</keyword>
<accession>R4WKD9</accession>
<dbReference type="OrthoDB" id="10012196at2"/>
<dbReference type="RefSeq" id="WP_016354345.1">
    <property type="nucleotide sequence ID" value="NC_021294.1"/>
</dbReference>